<proteinExistence type="predicted"/>
<reference evidence="3 4" key="1">
    <citation type="submission" date="2018-01" db="EMBL/GenBank/DDBJ databases">
        <title>The whole genome sequencing and assembly of Paenibacillus chitinolyticus KCCM 41400 strain.</title>
        <authorList>
            <person name="Kim J.-Y."/>
            <person name="Park M.-K."/>
            <person name="Lee Y.-J."/>
            <person name="Yi H."/>
            <person name="Bahn Y.-S."/>
            <person name="Kim J.F."/>
            <person name="Lee D.-W."/>
        </authorList>
    </citation>
    <scope>NUCLEOTIDE SEQUENCE [LARGE SCALE GENOMIC DNA]</scope>
    <source>
        <strain evidence="3 4">KCCM 41400</strain>
    </source>
</reference>
<evidence type="ECO:0000313" key="2">
    <source>
        <dbReference type="EMBL" id="MCY9594396.1"/>
    </source>
</evidence>
<reference evidence="2 5" key="2">
    <citation type="submission" date="2022-05" db="EMBL/GenBank/DDBJ databases">
        <title>Genome Sequencing of Bee-Associated Microbes.</title>
        <authorList>
            <person name="Dunlap C."/>
        </authorList>
    </citation>
    <scope>NUCLEOTIDE SEQUENCE [LARGE SCALE GENOMIC DNA]</scope>
    <source>
        <strain evidence="2 5">NRRL B-23120</strain>
    </source>
</reference>
<protein>
    <submittedName>
        <fullName evidence="2">DUF5590 domain-containing protein</fullName>
    </submittedName>
</protein>
<organism evidence="3 4">
    <name type="scientific">Paenibacillus chitinolyticus</name>
    <dbReference type="NCBI Taxonomy" id="79263"/>
    <lineage>
        <taxon>Bacteria</taxon>
        <taxon>Bacillati</taxon>
        <taxon>Bacillota</taxon>
        <taxon>Bacilli</taxon>
        <taxon>Bacillales</taxon>
        <taxon>Paenibacillaceae</taxon>
        <taxon>Paenibacillus</taxon>
    </lineage>
</organism>
<dbReference type="KEGG" id="pchi:PC41400_12010"/>
<dbReference type="Gene3D" id="3.10.450.40">
    <property type="match status" value="2"/>
</dbReference>
<dbReference type="RefSeq" id="WP_042228391.1">
    <property type="nucleotide sequence ID" value="NZ_CP026520.1"/>
</dbReference>
<dbReference type="InterPro" id="IPR041401">
    <property type="entry name" value="TseB-like_dom"/>
</dbReference>
<dbReference type="OrthoDB" id="2678417at2"/>
<evidence type="ECO:0000313" key="4">
    <source>
        <dbReference type="Proteomes" id="UP000288943"/>
    </source>
</evidence>
<dbReference type="EMBL" id="JAMDMJ010000001">
    <property type="protein sequence ID" value="MCY9594396.1"/>
    <property type="molecule type" value="Genomic_DNA"/>
</dbReference>
<dbReference type="GeneID" id="95375534"/>
<dbReference type="SUPFAM" id="SSF54403">
    <property type="entry name" value="Cystatin/monellin"/>
    <property type="match status" value="2"/>
</dbReference>
<evidence type="ECO:0000313" key="3">
    <source>
        <dbReference type="EMBL" id="QAV18354.1"/>
    </source>
</evidence>
<feature type="domain" description="Cell wall elongation regulator TseB-like" evidence="1">
    <location>
        <begin position="37"/>
        <end position="81"/>
    </location>
</feature>
<dbReference type="InterPro" id="IPR046350">
    <property type="entry name" value="Cystatin_sf"/>
</dbReference>
<evidence type="ECO:0000313" key="5">
    <source>
        <dbReference type="Proteomes" id="UP001527202"/>
    </source>
</evidence>
<sequence length="167" mass="19085">MLKKAIWIGLFVVLTSGFGINRFYVNVQANHWERNSEAVQAAYEKTTMTKANRVEAFHGARSYEVVYGEDKLGNGLIVWVPLKQDGTGLAIDEIHTEMTAENITEEAVRGIMAKKNAKLDILRVNAGEFKGKYVWEVFYKDEQDRAFYDYYNLKTGALEDTFKLSLQ</sequence>
<keyword evidence="5" id="KW-1185">Reference proteome</keyword>
<dbReference type="Proteomes" id="UP001527202">
    <property type="component" value="Unassembled WGS sequence"/>
</dbReference>
<dbReference type="Pfam" id="PF17881">
    <property type="entry name" value="TseB"/>
    <property type="match status" value="1"/>
</dbReference>
<dbReference type="EMBL" id="CP026520">
    <property type="protein sequence ID" value="QAV18354.1"/>
    <property type="molecule type" value="Genomic_DNA"/>
</dbReference>
<evidence type="ECO:0000259" key="1">
    <source>
        <dbReference type="Pfam" id="PF17881"/>
    </source>
</evidence>
<gene>
    <name evidence="2" type="ORF">M5X16_01205</name>
    <name evidence="3" type="ORF">PC41400_12010</name>
</gene>
<name>A0A410WVI7_9BACL</name>
<dbReference type="Proteomes" id="UP000288943">
    <property type="component" value="Chromosome"/>
</dbReference>
<accession>A0A410WVI7</accession>
<dbReference type="AlphaFoldDB" id="A0A410WVI7"/>